<feature type="coiled-coil region" evidence="4">
    <location>
        <begin position="510"/>
        <end position="537"/>
    </location>
</feature>
<accession>A0ABU0FRY7</accession>
<dbReference type="Gene3D" id="3.40.50.300">
    <property type="entry name" value="P-loop containing nucleotide triphosphate hydrolases"/>
    <property type="match status" value="1"/>
</dbReference>
<keyword evidence="4" id="KW-0175">Coiled coil</keyword>
<sequence>MPKELKLISLRLKNFKGIRDFLLKANALKLKVFADNGLGKSTLFDGFLWLLFDKDSQNKKDFAIKTLDSNGNEMHNLEHEVEGVFSLDGQELTLRKVFAEKWTRKRGSATDEFTGHETKYYIDGVPAKKKEYVDKVDTIVKEDIFKLLTSPSFFNEQVKWQDRRKILLDICGDISDMDVIASDTNLSRLPDILKGRSIEDHRKVIAAKRSDINKELDKIPVRIDEIQRGLPDLSELNKQALESDVTRLNAEIDEKSTLINNIRNGNAISAKQQEIQKLEIAMLDIKQAHEAGSKDKVYQLRAKLQEESSNASIIESKINNAKTRKQMQESSVNTYNQTRERLLKEWHETNDKVFKHESDCSCPTCGQALPEEQLQAAKDKALSDFNRIKSERLERIQSNGKANTAQLEKAQAEIAEIDKEIEKLTTQLGEKKEAAAKLQQQLSTEESMVVDILDNPDYRAKLEEKQKVVAEIQELRQAADASIQDVYSEIATLKTTRDQKQSEIGKFAYADQAKKRVAELAEQEKMLTAEFEKLEGELFLTEEFIRTKVNLLEQKINSKFKYARFKLFKQNINGGVEETCETLFEGVPYSSGLNNAARINVGLDIINTLSEHYDFAAPIFIDNSEAVTKLIETNTQVVSLVVSEPDKQLRVEYQEEAREEAV</sequence>
<keyword evidence="5" id="KW-0269">Exonuclease</keyword>
<evidence type="ECO:0000256" key="3">
    <source>
        <dbReference type="ARBA" id="ARBA00013368"/>
    </source>
</evidence>
<organism evidence="5 6">
    <name type="scientific">Mesobacillus stamsii</name>
    <dbReference type="NCBI Taxonomy" id="225347"/>
    <lineage>
        <taxon>Bacteria</taxon>
        <taxon>Bacillati</taxon>
        <taxon>Bacillota</taxon>
        <taxon>Bacilli</taxon>
        <taxon>Bacillales</taxon>
        <taxon>Bacillaceae</taxon>
        <taxon>Mesobacillus</taxon>
    </lineage>
</organism>
<comment type="caution">
    <text evidence="5">The sequence shown here is derived from an EMBL/GenBank/DDBJ whole genome shotgun (WGS) entry which is preliminary data.</text>
</comment>
<gene>
    <name evidence="5" type="ORF">J2S25_000865</name>
</gene>
<dbReference type="Proteomes" id="UP001242313">
    <property type="component" value="Unassembled WGS sequence"/>
</dbReference>
<reference evidence="5 6" key="1">
    <citation type="submission" date="2023-07" db="EMBL/GenBank/DDBJ databases">
        <title>Genomic Encyclopedia of Type Strains, Phase IV (KMG-IV): sequencing the most valuable type-strain genomes for metagenomic binning, comparative biology and taxonomic classification.</title>
        <authorList>
            <person name="Goeker M."/>
        </authorList>
    </citation>
    <scope>NUCLEOTIDE SEQUENCE [LARGE SCALE GENOMIC DNA]</scope>
    <source>
        <strain evidence="5 6">DSM 19598</strain>
    </source>
</reference>
<keyword evidence="6" id="KW-1185">Reference proteome</keyword>
<dbReference type="PANTHER" id="PTHR32114:SF2">
    <property type="entry name" value="ABC TRANSPORTER ABCH.3"/>
    <property type="match status" value="1"/>
</dbReference>
<dbReference type="GO" id="GO:0004527">
    <property type="term" value="F:exonuclease activity"/>
    <property type="evidence" value="ECO:0007669"/>
    <property type="project" value="UniProtKB-KW"/>
</dbReference>
<evidence type="ECO:0000256" key="4">
    <source>
        <dbReference type="SAM" id="Coils"/>
    </source>
</evidence>
<feature type="coiled-coil region" evidence="4">
    <location>
        <begin position="393"/>
        <end position="478"/>
    </location>
</feature>
<dbReference type="EMBL" id="JAUSUN010000004">
    <property type="protein sequence ID" value="MDQ0412685.1"/>
    <property type="molecule type" value="Genomic_DNA"/>
</dbReference>
<comment type="subunit">
    <text evidence="2">Heterodimer of SbcC and SbcD.</text>
</comment>
<keyword evidence="5" id="KW-0540">Nuclease</keyword>
<comment type="similarity">
    <text evidence="1">Belongs to the SMC family. SbcC subfamily.</text>
</comment>
<dbReference type="SUPFAM" id="SSF52540">
    <property type="entry name" value="P-loop containing nucleoside triphosphate hydrolases"/>
    <property type="match status" value="1"/>
</dbReference>
<evidence type="ECO:0000313" key="5">
    <source>
        <dbReference type="EMBL" id="MDQ0412685.1"/>
    </source>
</evidence>
<name>A0ABU0FRY7_9BACI</name>
<keyword evidence="5" id="KW-0378">Hydrolase</keyword>
<protein>
    <recommendedName>
        <fullName evidence="3">Nuclease SbcCD subunit C</fullName>
    </recommendedName>
</protein>
<feature type="coiled-coil region" evidence="4">
    <location>
        <begin position="238"/>
        <end position="288"/>
    </location>
</feature>
<dbReference type="RefSeq" id="WP_307191274.1">
    <property type="nucleotide sequence ID" value="NZ_JAUSUN010000004.1"/>
</dbReference>
<evidence type="ECO:0000256" key="2">
    <source>
        <dbReference type="ARBA" id="ARBA00011322"/>
    </source>
</evidence>
<evidence type="ECO:0000313" key="6">
    <source>
        <dbReference type="Proteomes" id="UP001242313"/>
    </source>
</evidence>
<dbReference type="PANTHER" id="PTHR32114">
    <property type="entry name" value="ABC TRANSPORTER ABCH.3"/>
    <property type="match status" value="1"/>
</dbReference>
<evidence type="ECO:0000256" key="1">
    <source>
        <dbReference type="ARBA" id="ARBA00006930"/>
    </source>
</evidence>
<dbReference type="InterPro" id="IPR027417">
    <property type="entry name" value="P-loop_NTPase"/>
</dbReference>
<proteinExistence type="inferred from homology"/>